<dbReference type="InterPro" id="IPR035895">
    <property type="entry name" value="HPr-like_sf"/>
</dbReference>
<dbReference type="EMBL" id="JAFNAA010000010">
    <property type="protein sequence ID" value="MBO1108639.1"/>
    <property type="molecule type" value="Genomic_DNA"/>
</dbReference>
<dbReference type="InterPro" id="IPR002114">
    <property type="entry name" value="PTS_HPr_Ser_P_site"/>
</dbReference>
<evidence type="ECO:0000256" key="2">
    <source>
        <dbReference type="ARBA" id="ARBA00010736"/>
    </source>
</evidence>
<dbReference type="Pfam" id="PF00381">
    <property type="entry name" value="PTS-HPr"/>
    <property type="match status" value="1"/>
</dbReference>
<dbReference type="PROSITE" id="PS00589">
    <property type="entry name" value="PTS_HPR_SER"/>
    <property type="match status" value="1"/>
</dbReference>
<evidence type="ECO:0000256" key="5">
    <source>
        <dbReference type="ARBA" id="ARBA00037424"/>
    </source>
</evidence>
<dbReference type="NCBIfam" id="NF008146">
    <property type="entry name" value="PRK10897.1"/>
    <property type="match status" value="1"/>
</dbReference>
<comment type="subcellular location">
    <subcellularLocation>
        <location evidence="1">Cytoplasm</location>
    </subcellularLocation>
</comment>
<evidence type="ECO:0000313" key="8">
    <source>
        <dbReference type="EMBL" id="MBO1108639.1"/>
    </source>
</evidence>
<dbReference type="InterPro" id="IPR050399">
    <property type="entry name" value="HPr"/>
</dbReference>
<evidence type="ECO:0000256" key="1">
    <source>
        <dbReference type="ARBA" id="ARBA00004496"/>
    </source>
</evidence>
<dbReference type="GO" id="GO:0009401">
    <property type="term" value="P:phosphoenolpyruvate-dependent sugar phosphotransferase system"/>
    <property type="evidence" value="ECO:0007669"/>
    <property type="project" value="UniProtKB-KW"/>
</dbReference>
<evidence type="ECO:0000256" key="6">
    <source>
        <dbReference type="ARBA" id="ARBA00040081"/>
    </source>
</evidence>
<evidence type="ECO:0000256" key="7">
    <source>
        <dbReference type="ARBA" id="ARBA00041734"/>
    </source>
</evidence>
<dbReference type="Proteomes" id="UP000664658">
    <property type="component" value="Unassembled WGS sequence"/>
</dbReference>
<gene>
    <name evidence="8" type="primary">npr</name>
    <name evidence="8" type="ORF">J2R62_10430</name>
</gene>
<keyword evidence="4" id="KW-0598">Phosphotransferase system</keyword>
<evidence type="ECO:0000256" key="4">
    <source>
        <dbReference type="ARBA" id="ARBA00022683"/>
    </source>
</evidence>
<accession>A0A1A9B0E8</accession>
<comment type="similarity">
    <text evidence="2">Belongs to the HPr family.</text>
</comment>
<dbReference type="NCBIfam" id="TIGR01003">
    <property type="entry name" value="PTS_HPr_family"/>
    <property type="match status" value="1"/>
</dbReference>
<reference evidence="8" key="1">
    <citation type="submission" date="2021-03" db="EMBL/GenBank/DDBJ databases">
        <title>Plesiomonas shigelloides zfcc0051, isolated from zebrafish feces.</title>
        <authorList>
            <person name="Vanderhoek Z."/>
            <person name="Gaulke C."/>
        </authorList>
    </citation>
    <scope>NUCLEOTIDE SEQUENCE</scope>
    <source>
        <strain evidence="8">Zfcc0051</strain>
    </source>
</reference>
<proteinExistence type="inferred from homology"/>
<dbReference type="InterPro" id="IPR001020">
    <property type="entry name" value="PTS_HPr_His_P_site"/>
</dbReference>
<evidence type="ECO:0000256" key="3">
    <source>
        <dbReference type="ARBA" id="ARBA00022490"/>
    </source>
</evidence>
<dbReference type="PRINTS" id="PR00107">
    <property type="entry name" value="PHOSPHOCPHPR"/>
</dbReference>
<name>A0A1A9B0E8_PLESH</name>
<dbReference type="RefSeq" id="WP_010864552.1">
    <property type="nucleotide sequence ID" value="NZ_CP027852.1"/>
</dbReference>
<keyword evidence="3" id="KW-0963">Cytoplasm</keyword>
<dbReference type="PROSITE" id="PS51350">
    <property type="entry name" value="PTS_HPR_DOM"/>
    <property type="match status" value="1"/>
</dbReference>
<comment type="caution">
    <text evidence="8">The sequence shown here is derived from an EMBL/GenBank/DDBJ whole genome shotgun (WGS) entry which is preliminary data.</text>
</comment>
<dbReference type="Gene3D" id="3.30.1340.10">
    <property type="entry name" value="HPr-like"/>
    <property type="match status" value="1"/>
</dbReference>
<dbReference type="InterPro" id="IPR000032">
    <property type="entry name" value="HPr-like"/>
</dbReference>
<organism evidence="8 9">
    <name type="scientific">Plesiomonas shigelloides</name>
    <name type="common">Aeromonas shigelloides</name>
    <dbReference type="NCBI Taxonomy" id="703"/>
    <lineage>
        <taxon>Bacteria</taxon>
        <taxon>Pseudomonadati</taxon>
        <taxon>Pseudomonadota</taxon>
        <taxon>Gammaproteobacteria</taxon>
        <taxon>Enterobacterales</taxon>
        <taxon>Enterobacteriaceae</taxon>
        <taxon>Plesiomonas</taxon>
    </lineage>
</organism>
<dbReference type="CDD" id="cd00367">
    <property type="entry name" value="PTS-HPr_like"/>
    <property type="match status" value="1"/>
</dbReference>
<protein>
    <recommendedName>
        <fullName evidence="6">Phosphocarrier protein NPr</fullName>
    </recommendedName>
    <alternativeName>
        <fullName evidence="7">Nitrogen-related HPr</fullName>
    </alternativeName>
</protein>
<dbReference type="PROSITE" id="PS00369">
    <property type="entry name" value="PTS_HPR_HIS"/>
    <property type="match status" value="1"/>
</dbReference>
<comment type="function">
    <text evidence="5">Component of the phosphoenolpyruvate-dependent nitrogen-metabolic phosphotransferase system (nitrogen-metabolic PTS), that seems to be involved in regulating nitrogen metabolism. The phosphoryl group from phosphoenolpyruvate (PEP) is transferred to the phosphoryl carrier protein NPr by enzyme I-Ntr. Phospho-NPr then transfers it to EIIA-Ntr. Could function in the transcriptional regulation of sigma-54 dependent operons in conjunction with the NPr (PtsO) and EIIA-Ntr (PtsN) proteins.</text>
</comment>
<dbReference type="KEGG" id="pshi:SAMEA2665130_2509"/>
<sequence length="91" mass="9854">MTLQTSVEVRNKLGMHARPAMMLFELVQKFDARVVLRNAAGTEAEANSIIAMLMLESAQGGQISVQVDGPQEKEAMAAVVALFESGFDEEV</sequence>
<evidence type="ECO:0000313" key="9">
    <source>
        <dbReference type="Proteomes" id="UP000664658"/>
    </source>
</evidence>
<dbReference type="PANTHER" id="PTHR33705:SF2">
    <property type="entry name" value="PHOSPHOCARRIER PROTEIN NPR"/>
    <property type="match status" value="1"/>
</dbReference>
<dbReference type="GO" id="GO:0005737">
    <property type="term" value="C:cytoplasm"/>
    <property type="evidence" value="ECO:0007669"/>
    <property type="project" value="UniProtKB-SubCell"/>
</dbReference>
<dbReference type="PANTHER" id="PTHR33705">
    <property type="entry name" value="PHOSPHOCARRIER PROTEIN HPR"/>
    <property type="match status" value="1"/>
</dbReference>
<dbReference type="AlphaFoldDB" id="A0A1A9B0E8"/>
<dbReference type="SUPFAM" id="SSF55594">
    <property type="entry name" value="HPr-like"/>
    <property type="match status" value="1"/>
</dbReference>